<accession>A0A915Q4Q0</accession>
<organism evidence="2 3">
    <name type="scientific">Setaria digitata</name>
    <dbReference type="NCBI Taxonomy" id="48799"/>
    <lineage>
        <taxon>Eukaryota</taxon>
        <taxon>Metazoa</taxon>
        <taxon>Ecdysozoa</taxon>
        <taxon>Nematoda</taxon>
        <taxon>Chromadorea</taxon>
        <taxon>Rhabditida</taxon>
        <taxon>Spirurina</taxon>
        <taxon>Spiruromorpha</taxon>
        <taxon>Filarioidea</taxon>
        <taxon>Setariidae</taxon>
        <taxon>Setaria</taxon>
    </lineage>
</organism>
<keyword evidence="2" id="KW-1185">Reference proteome</keyword>
<proteinExistence type="predicted"/>
<evidence type="ECO:0000313" key="2">
    <source>
        <dbReference type="Proteomes" id="UP000887581"/>
    </source>
</evidence>
<dbReference type="WBParaSite" id="sdigi.contig583.g9103.t1">
    <property type="protein sequence ID" value="sdigi.contig583.g9103.t1"/>
    <property type="gene ID" value="sdigi.contig583.g9103"/>
</dbReference>
<name>A0A915Q4Q0_9BILA</name>
<protein>
    <submittedName>
        <fullName evidence="3">Uncharacterized protein</fullName>
    </submittedName>
</protein>
<dbReference type="Proteomes" id="UP000887581">
    <property type="component" value="Unplaced"/>
</dbReference>
<evidence type="ECO:0000313" key="3">
    <source>
        <dbReference type="WBParaSite" id="sdigi.contig583.g9103.t1"/>
    </source>
</evidence>
<feature type="compositionally biased region" description="Acidic residues" evidence="1">
    <location>
        <begin position="31"/>
        <end position="42"/>
    </location>
</feature>
<sequence>MHAESDANEVTADDALAEFGYIGEKQMQMQDDSDNDDDMIGK</sequence>
<feature type="region of interest" description="Disordered" evidence="1">
    <location>
        <begin position="1"/>
        <end position="42"/>
    </location>
</feature>
<evidence type="ECO:0000256" key="1">
    <source>
        <dbReference type="SAM" id="MobiDB-lite"/>
    </source>
</evidence>
<reference evidence="3" key="1">
    <citation type="submission" date="2022-11" db="UniProtKB">
        <authorList>
            <consortium name="WormBaseParasite"/>
        </authorList>
    </citation>
    <scope>IDENTIFICATION</scope>
</reference>
<dbReference type="AlphaFoldDB" id="A0A915Q4Q0"/>